<feature type="chain" id="PRO_5046210198" evidence="1">
    <location>
        <begin position="23"/>
        <end position="502"/>
    </location>
</feature>
<accession>A0ABY2UG30</accession>
<gene>
    <name evidence="2" type="ORF">FDY93_16515</name>
</gene>
<evidence type="ECO:0000256" key="1">
    <source>
        <dbReference type="SAM" id="SignalP"/>
    </source>
</evidence>
<protein>
    <submittedName>
        <fullName evidence="2">Uncharacterized protein</fullName>
    </submittedName>
</protein>
<evidence type="ECO:0000313" key="2">
    <source>
        <dbReference type="EMBL" id="TLM75287.1"/>
    </source>
</evidence>
<comment type="caution">
    <text evidence="2">The sequence shown here is derived from an EMBL/GenBank/DDBJ whole genome shotgun (WGS) entry which is preliminary data.</text>
</comment>
<organism evidence="2 3">
    <name type="scientific">Microbulbifer harenosus</name>
    <dbReference type="NCBI Taxonomy" id="2576840"/>
    <lineage>
        <taxon>Bacteria</taxon>
        <taxon>Pseudomonadati</taxon>
        <taxon>Pseudomonadota</taxon>
        <taxon>Gammaproteobacteria</taxon>
        <taxon>Cellvibrionales</taxon>
        <taxon>Microbulbiferaceae</taxon>
        <taxon>Microbulbifer</taxon>
    </lineage>
</organism>
<dbReference type="EMBL" id="VANI01000018">
    <property type="protein sequence ID" value="TLM75287.1"/>
    <property type="molecule type" value="Genomic_DNA"/>
</dbReference>
<dbReference type="RefSeq" id="WP_138236858.1">
    <property type="nucleotide sequence ID" value="NZ_CP185860.1"/>
</dbReference>
<keyword evidence="3" id="KW-1185">Reference proteome</keyword>
<evidence type="ECO:0000313" key="3">
    <source>
        <dbReference type="Proteomes" id="UP000306791"/>
    </source>
</evidence>
<proteinExistence type="predicted"/>
<dbReference type="Proteomes" id="UP000306791">
    <property type="component" value="Unassembled WGS sequence"/>
</dbReference>
<sequence length="502" mass="57174">MLTTVKYCFVGLVLAASSLTFAADNFQNGSDTRQGHRDLNDLNEIKRVVKQLAKPFNKNAESVLYAENLQDPISDYETILPNNSKWVIPPLEKAILAAYLDNPGDVNLSQLNAAFHLLRASVFSQNGGVHEGPTVRKLQHTIYAQYFLHRSRQLGSDAPWIERSLAITETRLSQWLPVDNPLDHSYGSYSQNFFLDAFTKNEYERHEANHLLLKEVLDNPVNLKTNLYVAAVNLWISGESGYDDPTVLYGYLLSAYFGERTQFLAQIAEAAWSENPENNPLFRLANEVGFFTIPNRRWLTALHGDNEAKDSVYIELEQWFSRFPQLYGFPYAAAPFVDPERFSDGMSAYFSSIDACSNDFILPCGDTPKAPYNRLAYTLLGADYLLKAGDLNTAHGFLSFRWLLGDSFDSWLLGQNSWLHREANAEEILARYQNHDPSDDPVNVFIKRQKWGVSTTCQLCHQQQGKYIPSETVYIPSPVDEQRLFIGNWPEYTVSWFGERIQ</sequence>
<keyword evidence="1" id="KW-0732">Signal</keyword>
<name>A0ABY2UG30_9GAMM</name>
<reference evidence="2 3" key="1">
    <citation type="submission" date="2019-05" db="EMBL/GenBank/DDBJ databases">
        <title>Microbulbifer harenosus sp. nov., an alginate-degrading bacterium isolated from coastal sand.</title>
        <authorList>
            <person name="Huang H."/>
            <person name="Mo K."/>
            <person name="Bao S."/>
        </authorList>
    </citation>
    <scope>NUCLEOTIDE SEQUENCE [LARGE SCALE GENOMIC DNA]</scope>
    <source>
        <strain evidence="2 3">HB161719</strain>
    </source>
</reference>
<feature type="signal peptide" evidence="1">
    <location>
        <begin position="1"/>
        <end position="22"/>
    </location>
</feature>